<sequence length="661" mass="73225">MKIVPDTSVVIDGRITNLIDTGEYNGAHIIIPEAVVAELEAQANQGREIGFSGLTELQELCKLAEQGIISIEFVGVRPTLEQVKLASGGEIDALIRKVAIDYGARFITSDVVQSEVAKAKGLDVLYLKPQVEDFTPLAIDQFFDEHTIAVYLKERARPIARKGTIQKTETMIVREQLCTEYELRMIAQEILERAKRDPDGFIEIEKRGVTVVQIGSMRISITRRPFSDGMEITAVRPIVDLALEDYADAELIKQMLKGEKPGILITGPPGCGKTTLAQAIATYLCDSGCIIKTMEQPREMLVPDQITQYSALDGSMVNTADVLLLVRPDIVIFDELRKNEDFEVFADMRLAGIGMIGIIHAVSPHEALQRFADRLDFSVLAQIFGSMIYVRDGQIRQICSTSFSMKVPEGIDSEMQIRPVTTVSDVKTNEPIFEIFRYGTETIVLPVEEEEEQTDNTEQYVPPSETVLTAEPETEEPEEKNSEDEEGDEGDEGDEEEETSSWSITERDIQREIGRYTGGEVSVEMLSATKAVVYIDDRDVPAAIGKGGKNIAAIVNKVGVGIDIRPCSELAKKVKASSPNQNEREELTLGDGLQVRIDKKQLSIISPDNTGKIVDVFAGREYLFTATVNDSGEIHLAKNSTIAQEMLRRYNEGEPIRLKTV</sequence>
<feature type="region of interest" description="Disordered" evidence="3">
    <location>
        <begin position="449"/>
        <end position="508"/>
    </location>
</feature>
<dbReference type="SUPFAM" id="SSF54814">
    <property type="entry name" value="Prokaryotic type KH domain (KH-domain type II)"/>
    <property type="match status" value="1"/>
</dbReference>
<dbReference type="PANTHER" id="PTHR11603:SF147">
    <property type="entry name" value="MEMBRANE PROTEIN"/>
    <property type="match status" value="1"/>
</dbReference>
<evidence type="ECO:0000259" key="5">
    <source>
        <dbReference type="SMART" id="SM00382"/>
    </source>
</evidence>
<dbReference type="InterPro" id="IPR002716">
    <property type="entry name" value="PIN_dom"/>
</dbReference>
<dbReference type="GeneID" id="97609369"/>
<dbReference type="SMART" id="SM00670">
    <property type="entry name" value="PINc"/>
    <property type="match status" value="1"/>
</dbReference>
<dbReference type="AlphaFoldDB" id="A0A2V2NGT3"/>
<dbReference type="EMBL" id="QGMZ01000008">
    <property type="protein sequence ID" value="PWR75607.1"/>
    <property type="molecule type" value="Genomic_DNA"/>
</dbReference>
<dbReference type="Pfam" id="PF01850">
    <property type="entry name" value="PIN"/>
    <property type="match status" value="1"/>
</dbReference>
<comment type="caution">
    <text evidence="7">The sequence shown here is derived from an EMBL/GenBank/DDBJ whole genome shotgun (WGS) entry which is preliminary data.</text>
</comment>
<feature type="domain" description="PIN" evidence="6">
    <location>
        <begin position="1"/>
        <end position="115"/>
    </location>
</feature>
<evidence type="ECO:0000256" key="1">
    <source>
        <dbReference type="ARBA" id="ARBA00046345"/>
    </source>
</evidence>
<gene>
    <name evidence="7" type="ORF">DLD82_03215</name>
</gene>
<evidence type="ECO:0000313" key="7">
    <source>
        <dbReference type="EMBL" id="PWR75607.1"/>
    </source>
</evidence>
<accession>A0A2V2NGT3</accession>
<dbReference type="SUPFAM" id="SSF52540">
    <property type="entry name" value="P-loop containing nucleoside triphosphate hydrolases"/>
    <property type="match status" value="1"/>
</dbReference>
<dbReference type="PANTHER" id="PTHR11603">
    <property type="entry name" value="AAA FAMILY ATPASE"/>
    <property type="match status" value="1"/>
</dbReference>
<evidence type="ECO:0000259" key="6">
    <source>
        <dbReference type="SMART" id="SM00670"/>
    </source>
</evidence>
<dbReference type="Pfam" id="PF00437">
    <property type="entry name" value="T2SSE"/>
    <property type="match status" value="1"/>
</dbReference>
<dbReference type="InterPro" id="IPR015946">
    <property type="entry name" value="KH_dom-like_a/b"/>
</dbReference>
<dbReference type="InterPro" id="IPR003593">
    <property type="entry name" value="AAA+_ATPase"/>
</dbReference>
<dbReference type="InterPro" id="IPR052041">
    <property type="entry name" value="Nucleic_acid_metab_PIN/TRAM"/>
</dbReference>
<dbReference type="SUPFAM" id="SSF88723">
    <property type="entry name" value="PIN domain-like"/>
    <property type="match status" value="1"/>
</dbReference>
<feature type="domain" description="AAA+ ATPase" evidence="5">
    <location>
        <begin position="259"/>
        <end position="385"/>
    </location>
</feature>
<proteinExistence type="inferred from homology"/>
<dbReference type="SMART" id="SM00382">
    <property type="entry name" value="AAA"/>
    <property type="match status" value="1"/>
</dbReference>
<dbReference type="Proteomes" id="UP000245934">
    <property type="component" value="Unassembled WGS sequence"/>
</dbReference>
<dbReference type="GO" id="GO:0003723">
    <property type="term" value="F:RNA binding"/>
    <property type="evidence" value="ECO:0007669"/>
    <property type="project" value="UniProtKB-UniRule"/>
</dbReference>
<dbReference type="CDD" id="cd09878">
    <property type="entry name" value="PIN_VapC_VirB11L-ATPase-like"/>
    <property type="match status" value="1"/>
</dbReference>
<name>A0A2V2NGT3_9EURY</name>
<evidence type="ECO:0000256" key="2">
    <source>
        <dbReference type="PROSITE-ProRule" id="PRU00117"/>
    </source>
</evidence>
<evidence type="ECO:0000256" key="3">
    <source>
        <dbReference type="SAM" id="MobiDB-lite"/>
    </source>
</evidence>
<keyword evidence="8" id="KW-1185">Reference proteome</keyword>
<dbReference type="InterPro" id="IPR027417">
    <property type="entry name" value="P-loop_NTPase"/>
</dbReference>
<feature type="compositionally biased region" description="Acidic residues" evidence="3">
    <location>
        <begin position="472"/>
        <end position="499"/>
    </location>
</feature>
<dbReference type="InterPro" id="IPR004087">
    <property type="entry name" value="KH_dom"/>
</dbReference>
<dbReference type="InterPro" id="IPR001482">
    <property type="entry name" value="T2SS/T4SS_dom"/>
</dbReference>
<dbReference type="Gene3D" id="3.40.50.300">
    <property type="entry name" value="P-loop containing nucleotide triphosphate hydrolases"/>
    <property type="match status" value="1"/>
</dbReference>
<dbReference type="RefSeq" id="WP_109939672.1">
    <property type="nucleotide sequence ID" value="NZ_CP176366.1"/>
</dbReference>
<organism evidence="7 8">
    <name type="scientific">Methanospirillum stamsii</name>
    <dbReference type="NCBI Taxonomy" id="1277351"/>
    <lineage>
        <taxon>Archaea</taxon>
        <taxon>Methanobacteriati</taxon>
        <taxon>Methanobacteriota</taxon>
        <taxon>Stenosarchaea group</taxon>
        <taxon>Methanomicrobia</taxon>
        <taxon>Methanomicrobiales</taxon>
        <taxon>Methanospirillaceae</taxon>
        <taxon>Methanospirillum</taxon>
    </lineage>
</organism>
<feature type="domain" description="K Homology" evidence="4">
    <location>
        <begin position="527"/>
        <end position="607"/>
    </location>
</feature>
<dbReference type="SMART" id="SM00322">
    <property type="entry name" value="KH"/>
    <property type="match status" value="1"/>
</dbReference>
<dbReference type="OrthoDB" id="7146at2157"/>
<comment type="similarity">
    <text evidence="1">In the N-terminal section; belongs to the PINc/VapC protein family.</text>
</comment>
<protein>
    <submittedName>
        <fullName evidence="7">ATPase</fullName>
    </submittedName>
</protein>
<dbReference type="PROSITE" id="PS50084">
    <property type="entry name" value="KH_TYPE_1"/>
    <property type="match status" value="1"/>
</dbReference>
<evidence type="ECO:0000313" key="8">
    <source>
        <dbReference type="Proteomes" id="UP000245934"/>
    </source>
</evidence>
<dbReference type="Gene3D" id="3.30.300.20">
    <property type="match status" value="1"/>
</dbReference>
<reference evidence="7 8" key="1">
    <citation type="submission" date="2018-05" db="EMBL/GenBank/DDBJ databases">
        <title>Draft genome of Methanospirillum stamsii Pt1.</title>
        <authorList>
            <person name="Dueholm M.S."/>
            <person name="Nielsen P.H."/>
            <person name="Bakmann L.F."/>
            <person name="Otzen D.E."/>
        </authorList>
    </citation>
    <scope>NUCLEOTIDE SEQUENCE [LARGE SCALE GENOMIC DNA]</scope>
    <source>
        <strain evidence="7 8">Pt1</strain>
    </source>
</reference>
<dbReference type="InterPro" id="IPR009019">
    <property type="entry name" value="KH_sf_prok-type"/>
</dbReference>
<evidence type="ECO:0000259" key="4">
    <source>
        <dbReference type="SMART" id="SM00322"/>
    </source>
</evidence>
<dbReference type="NCBIfam" id="NF010335">
    <property type="entry name" value="PRK13764.1"/>
    <property type="match status" value="1"/>
</dbReference>
<dbReference type="Gene3D" id="3.40.50.1010">
    <property type="entry name" value="5'-nuclease"/>
    <property type="match status" value="1"/>
</dbReference>
<dbReference type="InterPro" id="IPR029060">
    <property type="entry name" value="PIN-like_dom_sf"/>
</dbReference>
<keyword evidence="2" id="KW-0694">RNA-binding</keyword>